<dbReference type="RefSeq" id="WP_053434695.1">
    <property type="nucleotide sequence ID" value="NZ_LGUF01000007.1"/>
</dbReference>
<comment type="caution">
    <text evidence="1">The sequence shown here is derived from an EMBL/GenBank/DDBJ whole genome shotgun (WGS) entry which is preliminary data.</text>
</comment>
<gene>
    <name evidence="1" type="ORF">AF332_11290</name>
</gene>
<dbReference type="OrthoDB" id="1864014at2"/>
<sequence length="308" mass="36280">MTKVTKKICSKCQKEKRLEDFYKSYAILDADERLRVCKLCVRDMTDIRDLESVKNTLRMLDKAFVSHLWDTALSHSNPVGEYFKLISMKDFRHMTWADSMFENESKQSLEIKEPISNTNNVNIDVPLDELKELKEIYGHGYPDEEYILFEKKFRKLKPSFQLPTTMHEEYLREYCVNKVKETLAKSKGEFKEAKEWSIMAKEAAEAGKLKPSQMSKADLSKGLDGFGQLSRMVEEHRDIIPLLPKFTEQPKDKVDVTLWLYVNYIRDLEGLPKAEYKDIYNFYEVRKQDYESQELDSSPEMQVIEEDE</sequence>
<dbReference type="AlphaFoldDB" id="A0A0M0GD47"/>
<evidence type="ECO:0000313" key="1">
    <source>
        <dbReference type="EMBL" id="KON87351.1"/>
    </source>
</evidence>
<keyword evidence="2" id="KW-1185">Reference proteome</keyword>
<proteinExistence type="predicted"/>
<dbReference type="EMBL" id="LGUF01000007">
    <property type="protein sequence ID" value="KON87351.1"/>
    <property type="molecule type" value="Genomic_DNA"/>
</dbReference>
<organism evidence="1 2">
    <name type="scientific">Sporosarcina globispora</name>
    <name type="common">Bacillus globisporus</name>
    <dbReference type="NCBI Taxonomy" id="1459"/>
    <lineage>
        <taxon>Bacteria</taxon>
        <taxon>Bacillati</taxon>
        <taxon>Bacillota</taxon>
        <taxon>Bacilli</taxon>
        <taxon>Bacillales</taxon>
        <taxon>Caryophanaceae</taxon>
        <taxon>Sporosarcina</taxon>
    </lineage>
</organism>
<protein>
    <submittedName>
        <fullName evidence="1">Uncharacterized protein</fullName>
    </submittedName>
</protein>
<reference evidence="2" key="1">
    <citation type="submission" date="2015-07" db="EMBL/GenBank/DDBJ databases">
        <title>Fjat-10036 dsm4.</title>
        <authorList>
            <person name="Liu B."/>
            <person name="Wang J."/>
            <person name="Zhu Y."/>
            <person name="Liu G."/>
            <person name="Chen Q."/>
            <person name="Chen Z."/>
            <person name="Lan J."/>
            <person name="Che J."/>
            <person name="Ge C."/>
            <person name="Shi H."/>
            <person name="Pan Z."/>
            <person name="Liu X."/>
        </authorList>
    </citation>
    <scope>NUCLEOTIDE SEQUENCE [LARGE SCALE GENOMIC DNA]</scope>
    <source>
        <strain evidence="2">DSM 4</strain>
    </source>
</reference>
<name>A0A0M0GD47_SPOGL</name>
<dbReference type="PATRIC" id="fig|1459.3.peg.2412"/>
<dbReference type="STRING" id="1459.AF332_11290"/>
<dbReference type="Proteomes" id="UP000037109">
    <property type="component" value="Unassembled WGS sequence"/>
</dbReference>
<evidence type="ECO:0000313" key="2">
    <source>
        <dbReference type="Proteomes" id="UP000037109"/>
    </source>
</evidence>
<accession>A0A0M0GD47</accession>